<accession>A0A8T2V550</accession>
<gene>
    <name evidence="1" type="ORF">KP509_03G073800</name>
</gene>
<organism evidence="1 2">
    <name type="scientific">Ceratopteris richardii</name>
    <name type="common">Triangle waterfern</name>
    <dbReference type="NCBI Taxonomy" id="49495"/>
    <lineage>
        <taxon>Eukaryota</taxon>
        <taxon>Viridiplantae</taxon>
        <taxon>Streptophyta</taxon>
        <taxon>Embryophyta</taxon>
        <taxon>Tracheophyta</taxon>
        <taxon>Polypodiopsida</taxon>
        <taxon>Polypodiidae</taxon>
        <taxon>Polypodiales</taxon>
        <taxon>Pteridineae</taxon>
        <taxon>Pteridaceae</taxon>
        <taxon>Parkerioideae</taxon>
        <taxon>Ceratopteris</taxon>
    </lineage>
</organism>
<name>A0A8T2V550_CERRI</name>
<evidence type="ECO:0000313" key="2">
    <source>
        <dbReference type="Proteomes" id="UP000825935"/>
    </source>
</evidence>
<comment type="caution">
    <text evidence="1">The sequence shown here is derived from an EMBL/GenBank/DDBJ whole genome shotgun (WGS) entry which is preliminary data.</text>
</comment>
<keyword evidence="2" id="KW-1185">Reference proteome</keyword>
<dbReference type="Proteomes" id="UP000825935">
    <property type="component" value="Chromosome 3"/>
</dbReference>
<evidence type="ECO:0000313" key="1">
    <source>
        <dbReference type="EMBL" id="KAH7442158.1"/>
    </source>
</evidence>
<proteinExistence type="predicted"/>
<sequence length="123" mass="13709">MSSLCLSPRTLLCACQKLELSVSDEQSPSFPMLKSRIAVARTSPRGPPQFTPAPQPFPRARIPLFNPPFGLQSRALCPRCQQCRPLFQFPLSVSLVRPASKTACPPLLCARQSHSRKKRIRPQ</sequence>
<reference evidence="1" key="1">
    <citation type="submission" date="2021-08" db="EMBL/GenBank/DDBJ databases">
        <title>WGS assembly of Ceratopteris richardii.</title>
        <authorList>
            <person name="Marchant D.B."/>
            <person name="Chen G."/>
            <person name="Jenkins J."/>
            <person name="Shu S."/>
            <person name="Leebens-Mack J."/>
            <person name="Grimwood J."/>
            <person name="Schmutz J."/>
            <person name="Soltis P."/>
            <person name="Soltis D."/>
            <person name="Chen Z.-H."/>
        </authorList>
    </citation>
    <scope>NUCLEOTIDE SEQUENCE</scope>
    <source>
        <strain evidence="1">Whitten #5841</strain>
        <tissue evidence="1">Leaf</tissue>
    </source>
</reference>
<protein>
    <submittedName>
        <fullName evidence="1">Uncharacterized protein</fullName>
    </submittedName>
</protein>
<dbReference type="EMBL" id="CM035408">
    <property type="protein sequence ID" value="KAH7442158.1"/>
    <property type="molecule type" value="Genomic_DNA"/>
</dbReference>
<dbReference type="AlphaFoldDB" id="A0A8T2V550"/>